<evidence type="ECO:0000313" key="1">
    <source>
        <dbReference type="EMBL" id="AYL37895.1"/>
    </source>
</evidence>
<gene>
    <name evidence="1" type="ORF">CNQ36_22295</name>
</gene>
<dbReference type="KEGG" id="sfug:CNQ36_22295"/>
<dbReference type="Pfam" id="PF22880">
    <property type="entry name" value="DUF7019"/>
    <property type="match status" value="1"/>
</dbReference>
<dbReference type="Proteomes" id="UP000282170">
    <property type="component" value="Chromosome"/>
</dbReference>
<dbReference type="InterPro" id="IPR054284">
    <property type="entry name" value="DUF7019"/>
</dbReference>
<accession>A0A494UWH7</accession>
<sequence>MTWNRDRTGCTGRRNCCRRRRSSSSDCRTCETAPRLLTNGAGVQEVIYLSDRKLSQFLSGLRSAWPRQRVSFSTPFGGMEVDPPAGTGPDLRGRHLTRVVRRVEESARWYAEEGLRPGQWVAFEAPLNYFALDTVDPAMVFFADTPAPDRPVRLLLHGSAEHLITGLLPRVTEGTPESGALVRNLLGTHASAPGALLAALSDDLGAGVDGRRPSLITALRGLLERIDGQTHPETAAAMRGYARVTTGFTSRGGTGLIVASPLYVEYGDG</sequence>
<name>A0A494UWH7_9ACTN</name>
<evidence type="ECO:0000313" key="2">
    <source>
        <dbReference type="Proteomes" id="UP000282170"/>
    </source>
</evidence>
<dbReference type="EMBL" id="CP023407">
    <property type="protein sequence ID" value="AYL37895.1"/>
    <property type="molecule type" value="Genomic_DNA"/>
</dbReference>
<dbReference type="NCBIfam" id="NF040893">
    <property type="entry name" value="SAVMC3_10250"/>
    <property type="match status" value="1"/>
</dbReference>
<reference evidence="1 2" key="1">
    <citation type="submission" date="2017-09" db="EMBL/GenBank/DDBJ databases">
        <authorList>
            <person name="Zhang H."/>
            <person name="Hu S."/>
            <person name="Xu J."/>
            <person name="He Z."/>
        </authorList>
    </citation>
    <scope>NUCLEOTIDE SEQUENCE [LARGE SCALE GENOMIC DNA]</scope>
    <source>
        <strain evidence="1 2">TXX3120</strain>
    </source>
</reference>
<proteinExistence type="predicted"/>
<protein>
    <submittedName>
        <fullName evidence="1">Uncharacterized protein</fullName>
    </submittedName>
</protein>
<organism evidence="1 2">
    <name type="scientific">Streptomyces fungicidicus</name>
    <dbReference type="NCBI Taxonomy" id="68203"/>
    <lineage>
        <taxon>Bacteria</taxon>
        <taxon>Bacillati</taxon>
        <taxon>Actinomycetota</taxon>
        <taxon>Actinomycetes</taxon>
        <taxon>Kitasatosporales</taxon>
        <taxon>Streptomycetaceae</taxon>
        <taxon>Streptomyces</taxon>
    </lineage>
</organism>
<dbReference type="AlphaFoldDB" id="A0A494UWH7"/>
<keyword evidence="2" id="KW-1185">Reference proteome</keyword>